<feature type="region of interest" description="Disordered" evidence="1">
    <location>
        <begin position="105"/>
        <end position="166"/>
    </location>
</feature>
<sequence length="166" mass="18408">MVLALSQERVVLWQGRSPVAQDESPVPLGNSLLPQERNDRVFRRKITRVPILRLLSATFESATFEIETLPPNFPNRQAFSVITTAKQTMKECKATWKSWHGLDIDTTCNEETPPTAPITEGPHQDEIADGDASINSGDDTEHTSLSTGDSFNANLPQDRESTLDFG</sequence>
<accession>A0ABD3GD95</accession>
<evidence type="ECO:0000256" key="1">
    <source>
        <dbReference type="SAM" id="MobiDB-lite"/>
    </source>
</evidence>
<comment type="caution">
    <text evidence="2">The sequence shown here is derived from an EMBL/GenBank/DDBJ whole genome shotgun (WGS) entry which is preliminary data.</text>
</comment>
<feature type="compositionally biased region" description="Polar residues" evidence="1">
    <location>
        <begin position="133"/>
        <end position="155"/>
    </location>
</feature>
<dbReference type="Proteomes" id="UP001633002">
    <property type="component" value="Unassembled WGS sequence"/>
</dbReference>
<proteinExistence type="predicted"/>
<organism evidence="2 3">
    <name type="scientific">Riccia sorocarpa</name>
    <dbReference type="NCBI Taxonomy" id="122646"/>
    <lineage>
        <taxon>Eukaryota</taxon>
        <taxon>Viridiplantae</taxon>
        <taxon>Streptophyta</taxon>
        <taxon>Embryophyta</taxon>
        <taxon>Marchantiophyta</taxon>
        <taxon>Marchantiopsida</taxon>
        <taxon>Marchantiidae</taxon>
        <taxon>Marchantiales</taxon>
        <taxon>Ricciaceae</taxon>
        <taxon>Riccia</taxon>
    </lineage>
</organism>
<gene>
    <name evidence="2" type="ORF">R1sor_025784</name>
</gene>
<evidence type="ECO:0000313" key="2">
    <source>
        <dbReference type="EMBL" id="KAL3675836.1"/>
    </source>
</evidence>
<feature type="compositionally biased region" description="Basic and acidic residues" evidence="1">
    <location>
        <begin position="157"/>
        <end position="166"/>
    </location>
</feature>
<dbReference type="AlphaFoldDB" id="A0ABD3GD95"/>
<evidence type="ECO:0000313" key="3">
    <source>
        <dbReference type="Proteomes" id="UP001633002"/>
    </source>
</evidence>
<dbReference type="EMBL" id="JBJQOH010000008">
    <property type="protein sequence ID" value="KAL3675836.1"/>
    <property type="molecule type" value="Genomic_DNA"/>
</dbReference>
<name>A0ABD3GD95_9MARC</name>
<protein>
    <submittedName>
        <fullName evidence="2">Uncharacterized protein</fullName>
    </submittedName>
</protein>
<keyword evidence="3" id="KW-1185">Reference proteome</keyword>
<reference evidence="2 3" key="1">
    <citation type="submission" date="2024-09" db="EMBL/GenBank/DDBJ databases">
        <title>Chromosome-scale assembly of Riccia sorocarpa.</title>
        <authorList>
            <person name="Paukszto L."/>
        </authorList>
    </citation>
    <scope>NUCLEOTIDE SEQUENCE [LARGE SCALE GENOMIC DNA]</scope>
    <source>
        <strain evidence="2">LP-2024</strain>
        <tissue evidence="2">Aerial parts of the thallus</tissue>
    </source>
</reference>